<name>A0AA38M426_9CUCU</name>
<feature type="region of interest" description="Disordered" evidence="1">
    <location>
        <begin position="452"/>
        <end position="776"/>
    </location>
</feature>
<feature type="compositionally biased region" description="Basic and acidic residues" evidence="1">
    <location>
        <begin position="239"/>
        <end position="254"/>
    </location>
</feature>
<feature type="compositionally biased region" description="Basic and acidic residues" evidence="1">
    <location>
        <begin position="33"/>
        <end position="42"/>
    </location>
</feature>
<feature type="compositionally biased region" description="Polar residues" evidence="1">
    <location>
        <begin position="311"/>
        <end position="331"/>
    </location>
</feature>
<feature type="region of interest" description="Disordered" evidence="1">
    <location>
        <begin position="1079"/>
        <end position="1098"/>
    </location>
</feature>
<evidence type="ECO:0000313" key="3">
    <source>
        <dbReference type="Proteomes" id="UP001168821"/>
    </source>
</evidence>
<feature type="compositionally biased region" description="Polar residues" evidence="1">
    <location>
        <begin position="754"/>
        <end position="776"/>
    </location>
</feature>
<reference evidence="2" key="1">
    <citation type="journal article" date="2023" name="G3 (Bethesda)">
        <title>Whole genome assemblies of Zophobas morio and Tenebrio molitor.</title>
        <authorList>
            <person name="Kaur S."/>
            <person name="Stinson S.A."/>
            <person name="diCenzo G.C."/>
        </authorList>
    </citation>
    <scope>NUCLEOTIDE SEQUENCE</scope>
    <source>
        <strain evidence="2">QUZm001</strain>
    </source>
</reference>
<gene>
    <name evidence="2" type="ORF">Zmor_025457</name>
</gene>
<dbReference type="AlphaFoldDB" id="A0AA38M426"/>
<feature type="region of interest" description="Disordered" evidence="1">
    <location>
        <begin position="33"/>
        <end position="143"/>
    </location>
</feature>
<feature type="compositionally biased region" description="Low complexity" evidence="1">
    <location>
        <begin position="600"/>
        <end position="612"/>
    </location>
</feature>
<feature type="compositionally biased region" description="Polar residues" evidence="1">
    <location>
        <begin position="658"/>
        <end position="673"/>
    </location>
</feature>
<proteinExistence type="predicted"/>
<feature type="region of interest" description="Disordered" evidence="1">
    <location>
        <begin position="239"/>
        <end position="286"/>
    </location>
</feature>
<keyword evidence="3" id="KW-1185">Reference proteome</keyword>
<feature type="compositionally biased region" description="Basic and acidic residues" evidence="1">
    <location>
        <begin position="1080"/>
        <end position="1093"/>
    </location>
</feature>
<accession>A0AA38M426</accession>
<feature type="compositionally biased region" description="Basic and acidic residues" evidence="1">
    <location>
        <begin position="500"/>
        <end position="511"/>
    </location>
</feature>
<feature type="compositionally biased region" description="Basic and acidic residues" evidence="1">
    <location>
        <begin position="62"/>
        <end position="85"/>
    </location>
</feature>
<feature type="compositionally biased region" description="Polar residues" evidence="1">
    <location>
        <begin position="620"/>
        <end position="636"/>
    </location>
</feature>
<sequence>MHKQFQKFGHFVLKNLNEEPDTTKDKYVKYIYKKESGSSDKAQKRKIKSANDADTNSRYSKKRDEKRRSHRNKSSESLRTHRTKEPQGNYSQTEIFFISPEELKQHRKKSVRKTEESPVKTKHKSSNRDRDHERRSTRRSDDYFEQFLKQQKQNKHRDECKWLTRKEIFKLINSEREPAKTPSPGSNFFKKFFVFDKHSHDKAEFIPLNEKYYKDHRYSEDNTNMIFVPLKPTVKEVVKPVKKRDKEQLVEVRDSKKHNKERTVDKSYPDQAIGSSHKRKSPPSVHNKLVFEDLDTFQKKEKKASQKNPDKQSVQTIQPKESRNSKSSANKLQEKPVASQEVKLPSQSKTKSKWWIPDVDENNVFRLDKTEETKMQNVSRANPLRHKFCLVKNTFSVVAISPVQVSDNSVEKKKNLKTFKKYYKYNRGVDKDSDFTNSTTFQTFSDSHKLYQDMSEQSVEEAPKKRKKSRRKSSQDQKLKLETNVSSVVIKPEPCRILAKSKESNKEEKKVGRSKQKSKIPVLNSHAKILELPREPSPVAKSRKKSADLFNPKVANEEVKTVPTLEDNKRRSKTQKQKVSTPKPQEDKLEKTEVGIKTRSLPSSKSNSARSSVVEDRYNSTKSAKLQTISSGTQQDNPEKKSRPSAIPKVDRKESRMSKASTVSRQSKASNFDNKSTRSTTASNASRKRYLPSSAPVMYPKESTASAQRGFKSPSKSSNDTWSRVSSKKSIKSPEASKSDTKLQANKKVGKNFEPSSAKTSLSNSTCGDKSVASSKNETSFFLTKSYKDDDKLSRWHKRKQYADNLRKNALSKNQKTPVIPPQVLEVRYLTVSNPDIDKVTLSPKEPKEVVPPIDCPQDTQSNSSVLSQPEIAKEFYDDDLPQPYLEVVDSEKFNELFTLPVEQALNEILNENNNFLKKDFSFSVDVKCCSSDDVSTDDVLSDRKLHDWYNLQMTNQESLSEISSFEKNSDKVDSRDLLGSQDHIIDSLSAPGSEESGYATIKSRKVSSNFFERPDIKALFEPPVDVCSVDYCVEVRIETKSASQCGLEIHSIESKSLQTTVECSQKSVQIKMSEEEIAEAGKVEEREPEELKTSTVEKTQMDPELLIEPTNSSICSEKCTTTQRTTIRISSSKDKNKSGCDRKKNKRKLAFLYCFSCVSSDE</sequence>
<feature type="compositionally biased region" description="Basic and acidic residues" evidence="1">
    <location>
        <begin position="584"/>
        <end position="596"/>
    </location>
</feature>
<evidence type="ECO:0000313" key="2">
    <source>
        <dbReference type="EMBL" id="KAJ3642696.1"/>
    </source>
</evidence>
<dbReference type="EMBL" id="JALNTZ010000008">
    <property type="protein sequence ID" value="KAJ3642696.1"/>
    <property type="molecule type" value="Genomic_DNA"/>
</dbReference>
<feature type="region of interest" description="Disordered" evidence="1">
    <location>
        <begin position="846"/>
        <end position="865"/>
    </location>
</feature>
<comment type="caution">
    <text evidence="2">The sequence shown here is derived from an EMBL/GenBank/DDBJ whole genome shotgun (WGS) entry which is preliminary data.</text>
</comment>
<evidence type="ECO:0000256" key="1">
    <source>
        <dbReference type="SAM" id="MobiDB-lite"/>
    </source>
</evidence>
<dbReference type="Proteomes" id="UP001168821">
    <property type="component" value="Unassembled WGS sequence"/>
</dbReference>
<organism evidence="2 3">
    <name type="scientific">Zophobas morio</name>
    <dbReference type="NCBI Taxonomy" id="2755281"/>
    <lineage>
        <taxon>Eukaryota</taxon>
        <taxon>Metazoa</taxon>
        <taxon>Ecdysozoa</taxon>
        <taxon>Arthropoda</taxon>
        <taxon>Hexapoda</taxon>
        <taxon>Insecta</taxon>
        <taxon>Pterygota</taxon>
        <taxon>Neoptera</taxon>
        <taxon>Endopterygota</taxon>
        <taxon>Coleoptera</taxon>
        <taxon>Polyphaga</taxon>
        <taxon>Cucujiformia</taxon>
        <taxon>Tenebrionidae</taxon>
        <taxon>Zophobas</taxon>
    </lineage>
</organism>
<protein>
    <submittedName>
        <fullName evidence="2">Uncharacterized protein</fullName>
    </submittedName>
</protein>
<feature type="compositionally biased region" description="Basic and acidic residues" evidence="1">
    <location>
        <begin position="126"/>
        <end position="142"/>
    </location>
</feature>
<feature type="region of interest" description="Disordered" evidence="1">
    <location>
        <begin position="299"/>
        <end position="345"/>
    </location>
</feature>
<feature type="compositionally biased region" description="Polar residues" evidence="1">
    <location>
        <begin position="714"/>
        <end position="725"/>
    </location>
</feature>